<dbReference type="Proteomes" id="UP000005801">
    <property type="component" value="Unassembled WGS sequence"/>
</dbReference>
<reference evidence="1 2" key="1">
    <citation type="submission" date="2007-06" db="EMBL/GenBank/DDBJ databases">
        <authorList>
            <person name="Shimkets L."/>
            <person name="Ferriera S."/>
            <person name="Johnson J."/>
            <person name="Kravitz S."/>
            <person name="Beeson K."/>
            <person name="Sutton G."/>
            <person name="Rogers Y.-H."/>
            <person name="Friedman R."/>
            <person name="Frazier M."/>
            <person name="Venter J.C."/>
        </authorList>
    </citation>
    <scope>NUCLEOTIDE SEQUENCE [LARGE SCALE GENOMIC DNA]</scope>
    <source>
        <strain evidence="1 2">SIR-1</strain>
    </source>
</reference>
<comment type="caution">
    <text evidence="1">The sequence shown here is derived from an EMBL/GenBank/DDBJ whole genome shotgun (WGS) entry which is preliminary data.</text>
</comment>
<dbReference type="STRING" id="391625.PPSIR1_39675"/>
<sequence length="365" mass="38681">MKGPVMDTAELQRRVAAMLDWLEQLALDHGGAIPSWVNAAHPGYAYPEAAGLWLSVVAQARPGSPALERTARWLSARIHVDAEGRGYVGRAGRLYTFDSAMALSGLLAARAAGVAVDEASLRGLARGLVHAVATRWPGSGVEPGSRRWSDRWACHQLKLAWALGRVRLELGPELAAEAGAALAKLEPLLQLERGGRFGLADDDGRSYVHASCYALEGALALRRFRGASDPLDAQLRRGAAWLASIQEPDGALPCWVLSEGRSPEDSALEAGRRPSDVIAQAVRLWAAVDPRAHAPAIAAGVEALARRQHPLGALSYLEPGVGTGPDASPDLNSWCTAFAVQALRTVLAAQLRAEPGIGLADPWLA</sequence>
<dbReference type="eggNOG" id="COG3533">
    <property type="taxonomic scope" value="Bacteria"/>
</dbReference>
<protein>
    <submittedName>
        <fullName evidence="1">Uncharacterized protein</fullName>
    </submittedName>
</protein>
<dbReference type="SUPFAM" id="SSF48239">
    <property type="entry name" value="Terpenoid cyclases/Protein prenyltransferases"/>
    <property type="match status" value="1"/>
</dbReference>
<evidence type="ECO:0000313" key="2">
    <source>
        <dbReference type="Proteomes" id="UP000005801"/>
    </source>
</evidence>
<accession>A6FY65</accession>
<dbReference type="Gene3D" id="1.50.10.20">
    <property type="match status" value="1"/>
</dbReference>
<keyword evidence="2" id="KW-1185">Reference proteome</keyword>
<gene>
    <name evidence="1" type="ORF">PPSIR1_39675</name>
</gene>
<dbReference type="InterPro" id="IPR008930">
    <property type="entry name" value="Terpenoid_cyclase/PrenylTrfase"/>
</dbReference>
<evidence type="ECO:0000313" key="1">
    <source>
        <dbReference type="EMBL" id="EDM81444.1"/>
    </source>
</evidence>
<dbReference type="EMBL" id="ABCS01000003">
    <property type="protein sequence ID" value="EDM81444.1"/>
    <property type="molecule type" value="Genomic_DNA"/>
</dbReference>
<name>A6FY65_9BACT</name>
<dbReference type="AlphaFoldDB" id="A6FY65"/>
<proteinExistence type="predicted"/>
<organism evidence="1 2">
    <name type="scientific">Plesiocystis pacifica SIR-1</name>
    <dbReference type="NCBI Taxonomy" id="391625"/>
    <lineage>
        <taxon>Bacteria</taxon>
        <taxon>Pseudomonadati</taxon>
        <taxon>Myxococcota</taxon>
        <taxon>Polyangia</taxon>
        <taxon>Nannocystales</taxon>
        <taxon>Nannocystaceae</taxon>
        <taxon>Plesiocystis</taxon>
    </lineage>
</organism>